<comment type="function">
    <text evidence="8">DNA-dependent RNA polymerase (RNAP) catalyzes the transcription of DNA into RNA using the four ribonucleoside triphosphates as substrates. Forms part of the jaw domain.</text>
</comment>
<dbReference type="PATRIC" id="fig|1838285.3.peg.1014"/>
<dbReference type="CDD" id="cd06528">
    <property type="entry name" value="RNAP_A"/>
    <property type="match status" value="1"/>
</dbReference>
<sequence>MARHDTIRALVKRGLSEELAEKVADAGLKLGDLKDLTVIQLQEKTSLSEEEAKEVLTLVGSKPRKKSPAALSLEERVEKLDLPYSVKNELIRRLRELDLPDAQVTEILNRTQAEYERIKVDPCEAVGVVAAQSIGEPGTQMTMRTFHYAGVAEIYITLGLPRIIEIVDARKTPSTPMMVIKLDETYRQDKQQAHRLASLIEATYPSHLGDIITLPDEMQIRIEVDEGALAKREIGIEEFISILENNRKFKADIELGEDGKSIIIRPEEYSYRALLELRKQLTSRNPSSGILITGIKGITRVVIRYEEGEYTLYTEGSALKEVMEIEGVDNTRTITNNIKEIEEVLGIEAARNAIITEMVNTLGEQGLNVDIRHLMLVADMMTVDGEVKQIGRHGIAGEKASVLSRAAFEVTVNNLLDASLYGYVDELNGVTENVIVGQPIKLGTGDVELVAKPYGKVVD</sequence>
<dbReference type="InterPro" id="IPR012757">
    <property type="entry name" value="RPO1C"/>
</dbReference>
<keyword evidence="5 8" id="KW-0238">DNA-binding</keyword>
<dbReference type="GO" id="GO:0005737">
    <property type="term" value="C:cytoplasm"/>
    <property type="evidence" value="ECO:0007669"/>
    <property type="project" value="UniProtKB-SubCell"/>
</dbReference>
<gene>
    <name evidence="8" type="primary">rpo1C</name>
    <name evidence="8" type="synonym">rpoA2</name>
    <name evidence="10" type="ORF">SCAL_000998</name>
</gene>
<dbReference type="AlphaFoldDB" id="A0A1F2P8W4"/>
<dbReference type="GO" id="GO:0003899">
    <property type="term" value="F:DNA-directed RNA polymerase activity"/>
    <property type="evidence" value="ECO:0007669"/>
    <property type="project" value="UniProtKB-UniRule"/>
</dbReference>
<dbReference type="GO" id="GO:0006351">
    <property type="term" value="P:DNA-templated transcription"/>
    <property type="evidence" value="ECO:0007669"/>
    <property type="project" value="UniProtKB-UniRule"/>
</dbReference>
<reference evidence="10" key="1">
    <citation type="submission" date="2016-05" db="EMBL/GenBank/DDBJ databases">
        <title>Microbial consortia oxidize butane by reversing methanogenesis.</title>
        <authorList>
            <person name="Laso-Perez R."/>
            <person name="Richter M."/>
            <person name="Wegener G."/>
            <person name="Musat F."/>
        </authorList>
    </citation>
    <scope>NUCLEOTIDE SEQUENCE [LARGE SCALE GENOMIC DNA]</scope>
    <source>
        <strain evidence="10">BOX2</strain>
    </source>
</reference>
<accession>A0A1F2P8W4</accession>
<keyword evidence="11" id="KW-1185">Reference proteome</keyword>
<evidence type="ECO:0000256" key="6">
    <source>
        <dbReference type="ARBA" id="ARBA00023163"/>
    </source>
</evidence>
<comment type="subunit">
    <text evidence="8">Part of the RNA polymerase complex.</text>
</comment>
<protein>
    <recommendedName>
        <fullName evidence="8">DNA-directed RNA polymerase subunit Rpo1C</fullName>
        <ecNumber evidence="8">2.7.7.6</ecNumber>
    </recommendedName>
    <alternativeName>
        <fullName evidence="8">DNA-directed RNA polymerase subunit A''</fullName>
    </alternativeName>
</protein>
<keyword evidence="3 8" id="KW-0808">Transferase</keyword>
<keyword evidence="2 8" id="KW-0963">Cytoplasm</keyword>
<keyword evidence="6 8" id="KW-0804">Transcription</keyword>
<comment type="catalytic activity">
    <reaction evidence="7 8">
        <text>RNA(n) + a ribonucleoside 5'-triphosphate = RNA(n+1) + diphosphate</text>
        <dbReference type="Rhea" id="RHEA:21248"/>
        <dbReference type="Rhea" id="RHEA-COMP:14527"/>
        <dbReference type="Rhea" id="RHEA-COMP:17342"/>
        <dbReference type="ChEBI" id="CHEBI:33019"/>
        <dbReference type="ChEBI" id="CHEBI:61557"/>
        <dbReference type="ChEBI" id="CHEBI:140395"/>
        <dbReference type="EC" id="2.7.7.6"/>
    </reaction>
</comment>
<evidence type="ECO:0000256" key="1">
    <source>
        <dbReference type="ARBA" id="ARBA00022478"/>
    </source>
</evidence>
<evidence type="ECO:0000256" key="3">
    <source>
        <dbReference type="ARBA" id="ARBA00022679"/>
    </source>
</evidence>
<proteinExistence type="inferred from homology"/>
<evidence type="ECO:0000256" key="7">
    <source>
        <dbReference type="ARBA" id="ARBA00048552"/>
    </source>
</evidence>
<dbReference type="PANTHER" id="PTHR19376:SF32">
    <property type="entry name" value="DNA-DIRECTED RNA POLYMERASE III SUBUNIT RPC1"/>
    <property type="match status" value="1"/>
</dbReference>
<evidence type="ECO:0000256" key="2">
    <source>
        <dbReference type="ARBA" id="ARBA00022490"/>
    </source>
</evidence>
<comment type="caution">
    <text evidence="10">The sequence shown here is derived from an EMBL/GenBank/DDBJ whole genome shotgun (WGS) entry which is preliminary data.</text>
</comment>
<feature type="domain" description="RNA polymerase Rpb1" evidence="9">
    <location>
        <begin position="107"/>
        <end position="401"/>
    </location>
</feature>
<comment type="similarity">
    <text evidence="8">Belongs to the RNA polymerase beta' chain family.</text>
</comment>
<keyword evidence="4 8" id="KW-0548">Nucleotidyltransferase</keyword>
<evidence type="ECO:0000313" key="11">
    <source>
        <dbReference type="Proteomes" id="UP000186940"/>
    </source>
</evidence>
<keyword evidence="1 8" id="KW-0240">DNA-directed RNA polymerase</keyword>
<dbReference type="EMBL" id="LYOS01000003">
    <property type="protein sequence ID" value="OFV67623.1"/>
    <property type="molecule type" value="Genomic_DNA"/>
</dbReference>
<dbReference type="GO" id="GO:0000428">
    <property type="term" value="C:DNA-directed RNA polymerase complex"/>
    <property type="evidence" value="ECO:0007669"/>
    <property type="project" value="UniProtKB-KW"/>
</dbReference>
<dbReference type="SUPFAM" id="SSF64484">
    <property type="entry name" value="beta and beta-prime subunits of DNA dependent RNA-polymerase"/>
    <property type="match status" value="1"/>
</dbReference>
<organism evidence="10 11">
    <name type="scientific">Candidatus Syntropharchaeum caldarium</name>
    <dbReference type="NCBI Taxonomy" id="1838285"/>
    <lineage>
        <taxon>Archaea</taxon>
        <taxon>Methanobacteriati</taxon>
        <taxon>Methanobacteriota</taxon>
        <taxon>Stenosarchaea group</taxon>
        <taxon>Methanomicrobia</taxon>
        <taxon>Methanosarcinales</taxon>
        <taxon>ANME-2 cluster</taxon>
        <taxon>Candidatus Syntropharchaeum</taxon>
    </lineage>
</organism>
<dbReference type="NCBIfam" id="TIGR02389">
    <property type="entry name" value="RNA_pol_rpoA2"/>
    <property type="match status" value="1"/>
</dbReference>
<evidence type="ECO:0000256" key="4">
    <source>
        <dbReference type="ARBA" id="ARBA00022695"/>
    </source>
</evidence>
<dbReference type="Pfam" id="PF04998">
    <property type="entry name" value="RNA_pol_Rpb1_5"/>
    <property type="match status" value="1"/>
</dbReference>
<dbReference type="Gene3D" id="1.10.150.390">
    <property type="match status" value="1"/>
</dbReference>
<dbReference type="HAMAP" id="MF_00411">
    <property type="entry name" value="RNApol_arch_Rpo1C"/>
    <property type="match status" value="1"/>
</dbReference>
<dbReference type="STRING" id="1838285.SCAL_000998"/>
<dbReference type="EC" id="2.7.7.6" evidence="8"/>
<dbReference type="Proteomes" id="UP000186940">
    <property type="component" value="Unassembled WGS sequence"/>
</dbReference>
<name>A0A1F2P8W4_9EURY</name>
<comment type="subcellular location">
    <subcellularLocation>
        <location evidence="8">Cytoplasm</location>
    </subcellularLocation>
</comment>
<evidence type="ECO:0000256" key="5">
    <source>
        <dbReference type="ARBA" id="ARBA00023125"/>
    </source>
</evidence>
<evidence type="ECO:0000259" key="9">
    <source>
        <dbReference type="Pfam" id="PF04998"/>
    </source>
</evidence>
<dbReference type="InterPro" id="IPR007081">
    <property type="entry name" value="RNA_pol_Rpb1_5"/>
</dbReference>
<evidence type="ECO:0000313" key="10">
    <source>
        <dbReference type="EMBL" id="OFV67623.1"/>
    </source>
</evidence>
<dbReference type="PANTHER" id="PTHR19376">
    <property type="entry name" value="DNA-DIRECTED RNA POLYMERASE"/>
    <property type="match status" value="1"/>
</dbReference>
<evidence type="ECO:0000256" key="8">
    <source>
        <dbReference type="HAMAP-Rule" id="MF_00411"/>
    </source>
</evidence>
<dbReference type="InterPro" id="IPR045867">
    <property type="entry name" value="DNA-dir_RpoC_beta_prime"/>
</dbReference>
<dbReference type="GO" id="GO:0003677">
    <property type="term" value="F:DNA binding"/>
    <property type="evidence" value="ECO:0007669"/>
    <property type="project" value="UniProtKB-UniRule"/>
</dbReference>